<dbReference type="GO" id="GO:0004930">
    <property type="term" value="F:G protein-coupled receptor activity"/>
    <property type="evidence" value="ECO:0007669"/>
    <property type="project" value="InterPro"/>
</dbReference>
<accession>A0A4U5MTG7</accession>
<feature type="transmembrane region" description="Helical" evidence="5">
    <location>
        <begin position="49"/>
        <end position="70"/>
    </location>
</feature>
<dbReference type="Proteomes" id="UP000298663">
    <property type="component" value="Unassembled WGS sequence"/>
</dbReference>
<dbReference type="AlphaFoldDB" id="A0A4U5MTG7"/>
<evidence type="ECO:0000256" key="4">
    <source>
        <dbReference type="ARBA" id="ARBA00023136"/>
    </source>
</evidence>
<dbReference type="EMBL" id="AZBU02000006">
    <property type="protein sequence ID" value="TKR73059.1"/>
    <property type="molecule type" value="Genomic_DNA"/>
</dbReference>
<evidence type="ECO:0000256" key="2">
    <source>
        <dbReference type="ARBA" id="ARBA00022692"/>
    </source>
</evidence>
<sequence length="116" mass="13681">MFPGYLMVMLTIYSVVFTIGFIGNLWVIISLVRILYRTWSPLNSIFQHISLYILSLSIVDLLVSGGLRILRKFRLRKRLKRRLNKKPASIKKRLLIQQGWENRRPGDYPGVIKFFL</sequence>
<dbReference type="Gene3D" id="1.20.1070.10">
    <property type="entry name" value="Rhodopsin 7-helix transmembrane proteins"/>
    <property type="match status" value="1"/>
</dbReference>
<dbReference type="OrthoDB" id="10563743at2759"/>
<dbReference type="PRINTS" id="PR00237">
    <property type="entry name" value="GPCRRHODOPSN"/>
</dbReference>
<dbReference type="InterPro" id="IPR000276">
    <property type="entry name" value="GPCR_Rhodpsn"/>
</dbReference>
<gene>
    <name evidence="6" type="ORF">L596_020415</name>
</gene>
<proteinExistence type="predicted"/>
<name>A0A4U5MTG7_STECR</name>
<reference evidence="6 7" key="2">
    <citation type="journal article" date="2019" name="G3 (Bethesda)">
        <title>Hybrid Assembly of the Genome of the Entomopathogenic Nematode Steinernema carpocapsae Identifies the X-Chromosome.</title>
        <authorList>
            <person name="Serra L."/>
            <person name="Macchietto M."/>
            <person name="Macias-Munoz A."/>
            <person name="McGill C.J."/>
            <person name="Rodriguez I.M."/>
            <person name="Rodriguez B."/>
            <person name="Murad R."/>
            <person name="Mortazavi A."/>
        </authorList>
    </citation>
    <scope>NUCLEOTIDE SEQUENCE [LARGE SCALE GENOMIC DNA]</scope>
    <source>
        <strain evidence="6 7">ALL</strain>
    </source>
</reference>
<keyword evidence="2 5" id="KW-0812">Transmembrane</keyword>
<dbReference type="GO" id="GO:0016020">
    <property type="term" value="C:membrane"/>
    <property type="evidence" value="ECO:0007669"/>
    <property type="project" value="UniProtKB-SubCell"/>
</dbReference>
<feature type="transmembrane region" description="Helical" evidence="5">
    <location>
        <begin position="7"/>
        <end position="29"/>
    </location>
</feature>
<keyword evidence="3 5" id="KW-1133">Transmembrane helix</keyword>
<evidence type="ECO:0000256" key="1">
    <source>
        <dbReference type="ARBA" id="ARBA00004370"/>
    </source>
</evidence>
<evidence type="ECO:0000256" key="5">
    <source>
        <dbReference type="SAM" id="Phobius"/>
    </source>
</evidence>
<comment type="caution">
    <text evidence="6">The sequence shown here is derived from an EMBL/GenBank/DDBJ whole genome shotgun (WGS) entry which is preliminary data.</text>
</comment>
<reference evidence="6 7" key="1">
    <citation type="journal article" date="2015" name="Genome Biol.">
        <title>Comparative genomics of Steinernema reveals deeply conserved gene regulatory networks.</title>
        <authorList>
            <person name="Dillman A.R."/>
            <person name="Macchietto M."/>
            <person name="Porter C.F."/>
            <person name="Rogers A."/>
            <person name="Williams B."/>
            <person name="Antoshechkin I."/>
            <person name="Lee M.M."/>
            <person name="Goodwin Z."/>
            <person name="Lu X."/>
            <person name="Lewis E.E."/>
            <person name="Goodrich-Blair H."/>
            <person name="Stock S.P."/>
            <person name="Adams B.J."/>
            <person name="Sternberg P.W."/>
            <person name="Mortazavi A."/>
        </authorList>
    </citation>
    <scope>NUCLEOTIDE SEQUENCE [LARGE SCALE GENOMIC DNA]</scope>
    <source>
        <strain evidence="6 7">ALL</strain>
    </source>
</reference>
<evidence type="ECO:0000313" key="6">
    <source>
        <dbReference type="EMBL" id="TKR73059.1"/>
    </source>
</evidence>
<comment type="subcellular location">
    <subcellularLocation>
        <location evidence="1">Membrane</location>
    </subcellularLocation>
</comment>
<keyword evidence="4 5" id="KW-0472">Membrane</keyword>
<protein>
    <submittedName>
        <fullName evidence="6">Uncharacterized protein</fullName>
    </submittedName>
</protein>
<evidence type="ECO:0000256" key="3">
    <source>
        <dbReference type="ARBA" id="ARBA00022989"/>
    </source>
</evidence>
<evidence type="ECO:0000313" key="7">
    <source>
        <dbReference type="Proteomes" id="UP000298663"/>
    </source>
</evidence>
<organism evidence="6 7">
    <name type="scientific">Steinernema carpocapsae</name>
    <name type="common">Entomopathogenic nematode</name>
    <dbReference type="NCBI Taxonomy" id="34508"/>
    <lineage>
        <taxon>Eukaryota</taxon>
        <taxon>Metazoa</taxon>
        <taxon>Ecdysozoa</taxon>
        <taxon>Nematoda</taxon>
        <taxon>Chromadorea</taxon>
        <taxon>Rhabditida</taxon>
        <taxon>Tylenchina</taxon>
        <taxon>Panagrolaimomorpha</taxon>
        <taxon>Strongyloidoidea</taxon>
        <taxon>Steinernematidae</taxon>
        <taxon>Steinernema</taxon>
    </lineage>
</organism>
<keyword evidence="7" id="KW-1185">Reference proteome</keyword>